<dbReference type="GeneID" id="95977118"/>
<dbReference type="EMBL" id="JBFMKM010000008">
    <property type="protein sequence ID" value="KAL1304419.1"/>
    <property type="molecule type" value="Genomic_DNA"/>
</dbReference>
<evidence type="ECO:0000256" key="5">
    <source>
        <dbReference type="ARBA" id="ARBA00023242"/>
    </source>
</evidence>
<dbReference type="Pfam" id="PF04082">
    <property type="entry name" value="Fungal_trans"/>
    <property type="match status" value="1"/>
</dbReference>
<keyword evidence="4" id="KW-0804">Transcription</keyword>
<evidence type="ECO:0000256" key="3">
    <source>
        <dbReference type="ARBA" id="ARBA00023125"/>
    </source>
</evidence>
<reference evidence="8 9" key="1">
    <citation type="submission" date="2024-07" db="EMBL/GenBank/DDBJ databases">
        <title>Draft sequence of the Neodothiora populina.</title>
        <authorList>
            <person name="Drown D.D."/>
            <person name="Schuette U.S."/>
            <person name="Buechlein A.B."/>
            <person name="Rusch D.R."/>
            <person name="Winton L.W."/>
            <person name="Adams G.A."/>
        </authorList>
    </citation>
    <scope>NUCLEOTIDE SEQUENCE [LARGE SCALE GENOMIC DNA]</scope>
    <source>
        <strain evidence="8 9">CPC 39397</strain>
    </source>
</reference>
<evidence type="ECO:0000256" key="2">
    <source>
        <dbReference type="ARBA" id="ARBA00023015"/>
    </source>
</evidence>
<feature type="domain" description="Xylanolytic transcriptional activator regulatory" evidence="7">
    <location>
        <begin position="139"/>
        <end position="220"/>
    </location>
</feature>
<evidence type="ECO:0000256" key="6">
    <source>
        <dbReference type="SAM" id="MobiDB-lite"/>
    </source>
</evidence>
<feature type="region of interest" description="Disordered" evidence="6">
    <location>
        <begin position="430"/>
        <end position="451"/>
    </location>
</feature>
<evidence type="ECO:0000256" key="4">
    <source>
        <dbReference type="ARBA" id="ARBA00023163"/>
    </source>
</evidence>
<keyword evidence="9" id="KW-1185">Reference proteome</keyword>
<dbReference type="RefSeq" id="XP_069200694.1">
    <property type="nucleotide sequence ID" value="XM_069342885.1"/>
</dbReference>
<gene>
    <name evidence="8" type="ORF">AAFC00_003417</name>
</gene>
<accession>A0ABR3PE67</accession>
<evidence type="ECO:0000313" key="9">
    <source>
        <dbReference type="Proteomes" id="UP001562354"/>
    </source>
</evidence>
<keyword evidence="2" id="KW-0805">Transcription regulation</keyword>
<protein>
    <recommendedName>
        <fullName evidence="7">Xylanolytic transcriptional activator regulatory domain-containing protein</fullName>
    </recommendedName>
</protein>
<comment type="subcellular location">
    <subcellularLocation>
        <location evidence="1">Nucleus</location>
    </subcellularLocation>
</comment>
<name>A0ABR3PE67_9PEZI</name>
<keyword evidence="3" id="KW-0238">DNA-binding</keyword>
<evidence type="ECO:0000259" key="7">
    <source>
        <dbReference type="SMART" id="SM00906"/>
    </source>
</evidence>
<dbReference type="InterPro" id="IPR007219">
    <property type="entry name" value="XnlR_reg_dom"/>
</dbReference>
<organism evidence="8 9">
    <name type="scientific">Neodothiora populina</name>
    <dbReference type="NCBI Taxonomy" id="2781224"/>
    <lineage>
        <taxon>Eukaryota</taxon>
        <taxon>Fungi</taxon>
        <taxon>Dikarya</taxon>
        <taxon>Ascomycota</taxon>
        <taxon>Pezizomycotina</taxon>
        <taxon>Dothideomycetes</taxon>
        <taxon>Dothideomycetidae</taxon>
        <taxon>Dothideales</taxon>
        <taxon>Dothioraceae</taxon>
        <taxon>Neodothiora</taxon>
    </lineage>
</organism>
<proteinExistence type="predicted"/>
<dbReference type="PANTHER" id="PTHR31845">
    <property type="entry name" value="FINGER DOMAIN PROTEIN, PUTATIVE-RELATED"/>
    <property type="match status" value="1"/>
</dbReference>
<dbReference type="Proteomes" id="UP001562354">
    <property type="component" value="Unassembled WGS sequence"/>
</dbReference>
<feature type="compositionally biased region" description="Low complexity" evidence="6">
    <location>
        <begin position="436"/>
        <end position="451"/>
    </location>
</feature>
<evidence type="ECO:0000256" key="1">
    <source>
        <dbReference type="ARBA" id="ARBA00004123"/>
    </source>
</evidence>
<comment type="caution">
    <text evidence="8">The sequence shown here is derived from an EMBL/GenBank/DDBJ whole genome shotgun (WGS) entry which is preliminary data.</text>
</comment>
<dbReference type="InterPro" id="IPR051089">
    <property type="entry name" value="prtT"/>
</dbReference>
<dbReference type="SMART" id="SM00906">
    <property type="entry name" value="Fungal_trans"/>
    <property type="match status" value="1"/>
</dbReference>
<sequence>MTGKLSLENITHGQNHIDRLAISDVPQFIQADDPIEKGIVNHTIAVALYSTFMRDLNKYICQFDPALHTFDYVRRSSPFLLTAMLAASAKAFKSTSHSGLLNHAEDLLATCFRKGKKSVDIVQAILVLTYWKEPDDTRAWLSVGYVIRMCIELGLHKITPSSQDKDADRDELSIRERRNVERLWLLLYFYDRSLSLQNGSPSMIRRNELIESANTWFDDPWATSHDRLLCALVTLRLIGSEVFDLLNPHRNSSQNTMLDRTDGLMGTFQHDITRWKSRWSSMEESRNDSLYQFFIAFYGTNLRLLFSLFPLHASLTSSLPEESIDKQPLLVSFSSAVEMLQLLARPDYSELLYLVQDSINIMIAYSSIFLIKLLLSVSPEIRSEIEGPAIEAISGASKVFDAQNAPPHSGCGLQAKFLRNVLKVFRKAHKPRQGRSTQPIQTSTQTTSNTNTSIHEVRSDMDLAVGEMLDPTVYNTDHAVGLDYLLDWSEPSFANFDLWPTLSVGANSDMNGTFSLDGLGHMGPFT</sequence>
<evidence type="ECO:0000313" key="8">
    <source>
        <dbReference type="EMBL" id="KAL1304419.1"/>
    </source>
</evidence>
<keyword evidence="5" id="KW-0539">Nucleus</keyword>
<dbReference type="CDD" id="cd12148">
    <property type="entry name" value="fungal_TF_MHR"/>
    <property type="match status" value="1"/>
</dbReference>
<dbReference type="PANTHER" id="PTHR31845:SF17">
    <property type="entry name" value="ZN(II)2CYS6 TRANSCRIPTION FACTOR (EUROFUNG)"/>
    <property type="match status" value="1"/>
</dbReference>